<keyword evidence="3" id="KW-1185">Reference proteome</keyword>
<proteinExistence type="predicted"/>
<feature type="region of interest" description="Disordered" evidence="1">
    <location>
        <begin position="1"/>
        <end position="62"/>
    </location>
</feature>
<feature type="region of interest" description="Disordered" evidence="1">
    <location>
        <begin position="159"/>
        <end position="184"/>
    </location>
</feature>
<dbReference type="EMBL" id="PGOL01000032">
    <property type="protein sequence ID" value="PKI78891.1"/>
    <property type="molecule type" value="Genomic_DNA"/>
</dbReference>
<protein>
    <submittedName>
        <fullName evidence="2">Uncharacterized protein</fullName>
    </submittedName>
</protein>
<evidence type="ECO:0000313" key="2">
    <source>
        <dbReference type="EMBL" id="PKI78891.1"/>
    </source>
</evidence>
<evidence type="ECO:0000313" key="3">
    <source>
        <dbReference type="Proteomes" id="UP000233551"/>
    </source>
</evidence>
<feature type="compositionally biased region" description="Basic and acidic residues" evidence="1">
    <location>
        <begin position="159"/>
        <end position="168"/>
    </location>
</feature>
<organism evidence="2 3">
    <name type="scientific">Punica granatum</name>
    <name type="common">Pomegranate</name>
    <dbReference type="NCBI Taxonomy" id="22663"/>
    <lineage>
        <taxon>Eukaryota</taxon>
        <taxon>Viridiplantae</taxon>
        <taxon>Streptophyta</taxon>
        <taxon>Embryophyta</taxon>
        <taxon>Tracheophyta</taxon>
        <taxon>Spermatophyta</taxon>
        <taxon>Magnoliopsida</taxon>
        <taxon>eudicotyledons</taxon>
        <taxon>Gunneridae</taxon>
        <taxon>Pentapetalae</taxon>
        <taxon>rosids</taxon>
        <taxon>malvids</taxon>
        <taxon>Myrtales</taxon>
        <taxon>Lythraceae</taxon>
        <taxon>Punica</taxon>
    </lineage>
</organism>
<comment type="caution">
    <text evidence="2">The sequence shown here is derived from an EMBL/GenBank/DDBJ whole genome shotgun (WGS) entry which is preliminary data.</text>
</comment>
<dbReference type="AlphaFoldDB" id="A0A2I0LDY4"/>
<name>A0A2I0LDY4_PUNGR</name>
<sequence length="197" mass="22349">MEGHRATRKGCSGRMPEGPYTAATARRGARRSRAPFWSSRSGVPREANSRAHSSQAPPHPRGMTRAWRFWGDAMHDAQADMPSAGWLRAQLAFKDSMVHRILQFTPSIVFRYVLHRCESRDIRCRESLSFRTRLHSPLGGRRASPVSDPWRLPRRDFTLYDRDGKGDEAPPPSRRPGDPGRFGAAGSRVVLLCRFRQ</sequence>
<accession>A0A2I0LDY4</accession>
<reference evidence="2 3" key="1">
    <citation type="submission" date="2017-11" db="EMBL/GenBank/DDBJ databases">
        <title>De-novo sequencing of pomegranate (Punica granatum L.) genome.</title>
        <authorList>
            <person name="Akparov Z."/>
            <person name="Amiraslanov A."/>
            <person name="Hajiyeva S."/>
            <person name="Abbasov M."/>
            <person name="Kaur K."/>
            <person name="Hamwieh A."/>
            <person name="Solovyev V."/>
            <person name="Salamov A."/>
            <person name="Braich B."/>
            <person name="Kosarev P."/>
            <person name="Mahmoud A."/>
            <person name="Hajiyev E."/>
            <person name="Babayeva S."/>
            <person name="Izzatullayeva V."/>
            <person name="Mammadov A."/>
            <person name="Mammadov A."/>
            <person name="Sharifova S."/>
            <person name="Ojaghi J."/>
            <person name="Eynullazada K."/>
            <person name="Bayramov B."/>
            <person name="Abdulazimova A."/>
            <person name="Shahmuradov I."/>
        </authorList>
    </citation>
    <scope>NUCLEOTIDE SEQUENCE [LARGE SCALE GENOMIC DNA]</scope>
    <source>
        <strain evidence="3">cv. AG2017</strain>
        <tissue evidence="2">Leaf</tissue>
    </source>
</reference>
<evidence type="ECO:0000256" key="1">
    <source>
        <dbReference type="SAM" id="MobiDB-lite"/>
    </source>
</evidence>
<gene>
    <name evidence="2" type="ORF">CRG98_000752</name>
</gene>
<dbReference type="Proteomes" id="UP000233551">
    <property type="component" value="Unassembled WGS sequence"/>
</dbReference>